<organism evidence="6 7">
    <name type="scientific">Candidatus Nitronauta litoralis</name>
    <dbReference type="NCBI Taxonomy" id="2705533"/>
    <lineage>
        <taxon>Bacteria</taxon>
        <taxon>Pseudomonadati</taxon>
        <taxon>Nitrospinota/Tectimicrobiota group</taxon>
        <taxon>Nitrospinota</taxon>
        <taxon>Nitrospinia</taxon>
        <taxon>Nitrospinales</taxon>
        <taxon>Nitrospinaceae</taxon>
        <taxon>Candidatus Nitronauta</taxon>
    </lineage>
</organism>
<feature type="modified residue" description="N6-(pyridoxal phosphate)lysine" evidence="2 3">
    <location>
        <position position="34"/>
    </location>
</feature>
<evidence type="ECO:0000256" key="2">
    <source>
        <dbReference type="HAMAP-Rule" id="MF_02087"/>
    </source>
</evidence>
<name>A0A7T0BTE6_9BACT</name>
<dbReference type="SUPFAM" id="SSF51419">
    <property type="entry name" value="PLP-binding barrel"/>
    <property type="match status" value="1"/>
</dbReference>
<dbReference type="HAMAP" id="MF_02087">
    <property type="entry name" value="PLP_homeostasis"/>
    <property type="match status" value="1"/>
</dbReference>
<evidence type="ECO:0000313" key="6">
    <source>
        <dbReference type="EMBL" id="QPJ60640.1"/>
    </source>
</evidence>
<dbReference type="AlphaFoldDB" id="A0A7T0BTE6"/>
<evidence type="ECO:0000313" key="7">
    <source>
        <dbReference type="Proteomes" id="UP000594688"/>
    </source>
</evidence>
<dbReference type="InterPro" id="IPR001608">
    <property type="entry name" value="Ala_racemase_N"/>
</dbReference>
<dbReference type="GO" id="GO:0030170">
    <property type="term" value="F:pyridoxal phosphate binding"/>
    <property type="evidence" value="ECO:0007669"/>
    <property type="project" value="UniProtKB-UniRule"/>
</dbReference>
<feature type="domain" description="Alanine racemase N-terminal" evidence="5">
    <location>
        <begin position="5"/>
        <end position="225"/>
    </location>
</feature>
<dbReference type="InterPro" id="IPR029066">
    <property type="entry name" value="PLP-binding_barrel"/>
</dbReference>
<comment type="function">
    <text evidence="2">Pyridoxal 5'-phosphate (PLP)-binding protein, which is involved in PLP homeostasis.</text>
</comment>
<dbReference type="Pfam" id="PF01168">
    <property type="entry name" value="Ala_racemase_N"/>
    <property type="match status" value="1"/>
</dbReference>
<dbReference type="KEGG" id="nli:G3M70_01550"/>
<keyword evidence="1 2" id="KW-0663">Pyridoxal phosphate</keyword>
<gene>
    <name evidence="6" type="ORF">G3M70_01550</name>
</gene>
<sequence length="226" mass="25190">MFSKNLEAIQKRIASAANRAGRDVSDINLLAISKTFPVDSIREAIECGQLVFGENKIQEAVGKIEELKDAGIDWHFVGHLQKNKVKYVPGRFSLVHSIDSLELAHKLHQESEKQGLVTRILIQVNVSGEASKSGTPPENLKVILERAREYSGISIEGLMTIPPFDPDPESARPWFRELRELRDDVNKVFGLNLKHLSMGMSRDFEVAIEEGATWVRVGTALFGGRS</sequence>
<comment type="cofactor">
    <cofactor evidence="3">
        <name>pyridoxal 5'-phosphate</name>
        <dbReference type="ChEBI" id="CHEBI:597326"/>
    </cofactor>
</comment>
<dbReference type="PROSITE" id="PS01211">
    <property type="entry name" value="UPF0001"/>
    <property type="match status" value="1"/>
</dbReference>
<dbReference type="Gene3D" id="3.20.20.10">
    <property type="entry name" value="Alanine racemase"/>
    <property type="match status" value="1"/>
</dbReference>
<evidence type="ECO:0000256" key="3">
    <source>
        <dbReference type="PIRSR" id="PIRSR004848-1"/>
    </source>
</evidence>
<dbReference type="EMBL" id="CP048685">
    <property type="protein sequence ID" value="QPJ60640.1"/>
    <property type="molecule type" value="Genomic_DNA"/>
</dbReference>
<dbReference type="PANTHER" id="PTHR10146">
    <property type="entry name" value="PROLINE SYNTHETASE CO-TRANSCRIBED BACTERIAL HOMOLOG PROTEIN"/>
    <property type="match status" value="1"/>
</dbReference>
<dbReference type="FunFam" id="3.20.20.10:FF:000018">
    <property type="entry name" value="Pyridoxal phosphate homeostasis protein"/>
    <property type="match status" value="1"/>
</dbReference>
<protein>
    <recommendedName>
        <fullName evidence="2">Pyridoxal phosphate homeostasis protein</fullName>
        <shortName evidence="2">PLP homeostasis protein</shortName>
    </recommendedName>
</protein>
<comment type="similarity">
    <text evidence="2 4">Belongs to the pyridoxal phosphate-binding protein YggS/PROSC family.</text>
</comment>
<dbReference type="CDD" id="cd00635">
    <property type="entry name" value="PLPDE_III_YBL036c_like"/>
    <property type="match status" value="1"/>
</dbReference>
<accession>A0A7T0BTE6</accession>
<dbReference type="NCBIfam" id="TIGR00044">
    <property type="entry name" value="YggS family pyridoxal phosphate-dependent enzyme"/>
    <property type="match status" value="1"/>
</dbReference>
<dbReference type="PIRSF" id="PIRSF004848">
    <property type="entry name" value="YBL036c_PLPDEIII"/>
    <property type="match status" value="1"/>
</dbReference>
<dbReference type="Proteomes" id="UP000594688">
    <property type="component" value="Chromosome"/>
</dbReference>
<evidence type="ECO:0000259" key="5">
    <source>
        <dbReference type="Pfam" id="PF01168"/>
    </source>
</evidence>
<dbReference type="PANTHER" id="PTHR10146:SF14">
    <property type="entry name" value="PYRIDOXAL PHOSPHATE HOMEOSTASIS PROTEIN"/>
    <property type="match status" value="1"/>
</dbReference>
<reference evidence="6 7" key="1">
    <citation type="submission" date="2020-02" db="EMBL/GenBank/DDBJ databases">
        <title>Genomic and physiological characterization of two novel Nitrospinaceae genera.</title>
        <authorList>
            <person name="Mueller A.J."/>
            <person name="Jung M.-Y."/>
            <person name="Strachan C.R."/>
            <person name="Herbold C.W."/>
            <person name="Kirkegaard R.H."/>
            <person name="Daims H."/>
        </authorList>
    </citation>
    <scope>NUCLEOTIDE SEQUENCE [LARGE SCALE GENOMIC DNA]</scope>
    <source>
        <strain evidence="6">EB</strain>
    </source>
</reference>
<evidence type="ECO:0000256" key="4">
    <source>
        <dbReference type="RuleBase" id="RU004514"/>
    </source>
</evidence>
<evidence type="ECO:0000256" key="1">
    <source>
        <dbReference type="ARBA" id="ARBA00022898"/>
    </source>
</evidence>
<proteinExistence type="inferred from homology"/>
<dbReference type="InterPro" id="IPR011078">
    <property type="entry name" value="PyrdxlP_homeostasis"/>
</dbReference>